<name>A0A9E2L301_9SPIR</name>
<evidence type="ECO:0000256" key="1">
    <source>
        <dbReference type="SAM" id="Phobius"/>
    </source>
</evidence>
<dbReference type="Proteomes" id="UP000823914">
    <property type="component" value="Unassembled WGS sequence"/>
</dbReference>
<sequence>MKIKNLFIMAIILCVVLSAVVYSQLITIINSTNELERALQYKMDAILLAQEMTESSTGLTANIRLYAMTGDRRYKDDYNNIIDVRNGVVAGDDGVKKSFNDKVKDMNLTADEEKQLLLSQDLSNELAVLETEVMTYIDNYIKNNPGVDITKEQNADLLFQQLRLFDTEYTSFTDRIMEPVAQFEQLLFNRAEQQVSAAKKVASRSVVLGSIGLTVFVVFIIGLLIFSMRFILTTLGEEPQKLKELLKRVEEGDLTTSFMKKEDVGKKDSLCNSLEVSFSKIASTLLNTISMLGLVSEQSQTMKVSSGELSSGIERQAQSTMKIAETMRDIADNVRQNADNAAETKTIA</sequence>
<evidence type="ECO:0000313" key="2">
    <source>
        <dbReference type="EMBL" id="MBU3850582.1"/>
    </source>
</evidence>
<dbReference type="EMBL" id="JAHLFV010000197">
    <property type="protein sequence ID" value="MBU3850582.1"/>
    <property type="molecule type" value="Genomic_DNA"/>
</dbReference>
<keyword evidence="1" id="KW-0812">Transmembrane</keyword>
<reference evidence="2" key="2">
    <citation type="submission" date="2021-04" db="EMBL/GenBank/DDBJ databases">
        <authorList>
            <person name="Gilroy R."/>
        </authorList>
    </citation>
    <scope>NUCLEOTIDE SEQUENCE</scope>
    <source>
        <strain evidence="2">Gambia15-2214</strain>
    </source>
</reference>
<comment type="caution">
    <text evidence="2">The sequence shown here is derived from an EMBL/GenBank/DDBJ whole genome shotgun (WGS) entry which is preliminary data.</text>
</comment>
<feature type="transmembrane region" description="Helical" evidence="1">
    <location>
        <begin position="206"/>
        <end position="232"/>
    </location>
</feature>
<keyword evidence="1" id="KW-0472">Membrane</keyword>
<dbReference type="Gene3D" id="1.10.287.950">
    <property type="entry name" value="Methyl-accepting chemotaxis protein"/>
    <property type="match status" value="1"/>
</dbReference>
<organism evidence="2 3">
    <name type="scientific">Candidatus Treponema excrementipullorum</name>
    <dbReference type="NCBI Taxonomy" id="2838768"/>
    <lineage>
        <taxon>Bacteria</taxon>
        <taxon>Pseudomonadati</taxon>
        <taxon>Spirochaetota</taxon>
        <taxon>Spirochaetia</taxon>
        <taxon>Spirochaetales</taxon>
        <taxon>Treponemataceae</taxon>
        <taxon>Treponema</taxon>
    </lineage>
</organism>
<reference evidence="2" key="1">
    <citation type="journal article" date="2021" name="PeerJ">
        <title>Extensive microbial diversity within the chicken gut microbiome revealed by metagenomics and culture.</title>
        <authorList>
            <person name="Gilroy R."/>
            <person name="Ravi A."/>
            <person name="Getino M."/>
            <person name="Pursley I."/>
            <person name="Horton D.L."/>
            <person name="Alikhan N.F."/>
            <person name="Baker D."/>
            <person name="Gharbi K."/>
            <person name="Hall N."/>
            <person name="Watson M."/>
            <person name="Adriaenssens E.M."/>
            <person name="Foster-Nyarko E."/>
            <person name="Jarju S."/>
            <person name="Secka A."/>
            <person name="Antonio M."/>
            <person name="Oren A."/>
            <person name="Chaudhuri R.R."/>
            <person name="La Ragione R."/>
            <person name="Hildebrand F."/>
            <person name="Pallen M.J."/>
        </authorList>
    </citation>
    <scope>NUCLEOTIDE SEQUENCE</scope>
    <source>
        <strain evidence="2">Gambia15-2214</strain>
    </source>
</reference>
<dbReference type="AlphaFoldDB" id="A0A9E2L301"/>
<protein>
    <submittedName>
        <fullName evidence="2">Methyl-accepting chemotaxis protein</fullName>
    </submittedName>
</protein>
<dbReference type="PANTHER" id="PTHR32089:SF112">
    <property type="entry name" value="LYSOZYME-LIKE PROTEIN-RELATED"/>
    <property type="match status" value="1"/>
</dbReference>
<feature type="non-terminal residue" evidence="2">
    <location>
        <position position="348"/>
    </location>
</feature>
<proteinExistence type="predicted"/>
<gene>
    <name evidence="2" type="ORF">IAA16_08455</name>
</gene>
<dbReference type="PANTHER" id="PTHR32089">
    <property type="entry name" value="METHYL-ACCEPTING CHEMOTAXIS PROTEIN MCPB"/>
    <property type="match status" value="1"/>
</dbReference>
<keyword evidence="1" id="KW-1133">Transmembrane helix</keyword>
<accession>A0A9E2L301</accession>
<evidence type="ECO:0000313" key="3">
    <source>
        <dbReference type="Proteomes" id="UP000823914"/>
    </source>
</evidence>